<dbReference type="RefSeq" id="WP_064006648.1">
    <property type="nucleotide sequence ID" value="NZ_LUUG01000010.1"/>
</dbReference>
<evidence type="ECO:0000256" key="1">
    <source>
        <dbReference type="SAM" id="Phobius"/>
    </source>
</evidence>
<name>A0A177MX71_METMH</name>
<keyword evidence="1" id="KW-0472">Membrane</keyword>
<gene>
    <name evidence="2" type="ORF">A1332_23910</name>
</gene>
<sequence>MINICNGCKSESDVITKKADFLNKLSKLRIDKEAPKDYYSKPEFNIESEITVRDISKELQESNVDAKEVSSILKIFTKINYLRQGQNNIGIDRVAAIFLTESWLPQRVSFSPHVFEGNGAIPFATNIEFITEKLWFKLNKGFGGKSKKPVSFYPIIRAKLTISSQISRSVYNIYKTLSKKYNEGSIDKDVIALIYQEINKAPSRPDDVSIESMSMAEQFLNENYIERIIKEKILLEKDAREGRQAKDELRQIRYRERKNLNLPFKKSARRQYRLIGFFYIYILVFNIPIFDY</sequence>
<dbReference type="AlphaFoldDB" id="A0A177MX71"/>
<feature type="transmembrane region" description="Helical" evidence="1">
    <location>
        <begin position="272"/>
        <end position="290"/>
    </location>
</feature>
<protein>
    <submittedName>
        <fullName evidence="2">Uncharacterized protein</fullName>
    </submittedName>
</protein>
<reference evidence="2 3" key="1">
    <citation type="submission" date="2016-03" db="EMBL/GenBank/DDBJ databases">
        <authorList>
            <person name="Ploux O."/>
        </authorList>
    </citation>
    <scope>NUCLEOTIDE SEQUENCE [LARGE SCALE GENOMIC DNA]</scope>
    <source>
        <strain evidence="2 3">R-45363</strain>
    </source>
</reference>
<keyword evidence="1" id="KW-0812">Transmembrane</keyword>
<dbReference type="Proteomes" id="UP000078090">
    <property type="component" value="Unassembled WGS sequence"/>
</dbReference>
<dbReference type="OrthoDB" id="7058283at2"/>
<keyword evidence="1" id="KW-1133">Transmembrane helix</keyword>
<comment type="caution">
    <text evidence="2">The sequence shown here is derived from an EMBL/GenBank/DDBJ whole genome shotgun (WGS) entry which is preliminary data.</text>
</comment>
<proteinExistence type="predicted"/>
<evidence type="ECO:0000313" key="3">
    <source>
        <dbReference type="Proteomes" id="UP000078090"/>
    </source>
</evidence>
<organism evidence="2 3">
    <name type="scientific">Methylomonas methanica</name>
    <dbReference type="NCBI Taxonomy" id="421"/>
    <lineage>
        <taxon>Bacteria</taxon>
        <taxon>Pseudomonadati</taxon>
        <taxon>Pseudomonadota</taxon>
        <taxon>Gammaproteobacteria</taxon>
        <taxon>Methylococcales</taxon>
        <taxon>Methylococcaceae</taxon>
        <taxon>Methylomonas</taxon>
    </lineage>
</organism>
<evidence type="ECO:0000313" key="2">
    <source>
        <dbReference type="EMBL" id="OAI10296.1"/>
    </source>
</evidence>
<dbReference type="EMBL" id="LUUG01000010">
    <property type="protein sequence ID" value="OAI10296.1"/>
    <property type="molecule type" value="Genomic_DNA"/>
</dbReference>
<accession>A0A177MX71</accession>